<dbReference type="EMBL" id="BJLJ01000015">
    <property type="protein sequence ID" value="GEA69158.1"/>
    <property type="molecule type" value="Genomic_DNA"/>
</dbReference>
<reference evidence="2 3" key="1">
    <citation type="submission" date="2019-06" db="EMBL/GenBank/DDBJ databases">
        <title>Whole genome shotgun sequence of Acinetobacter pittii NBRC 110514.</title>
        <authorList>
            <person name="Hosoyama A."/>
            <person name="Uohara A."/>
            <person name="Ohji S."/>
            <person name="Ichikawa N."/>
        </authorList>
    </citation>
    <scope>NUCLEOTIDE SEQUENCE [LARGE SCALE GENOMIC DNA]</scope>
    <source>
        <strain evidence="2 3">NBRC 110514</strain>
    </source>
</reference>
<dbReference type="Proteomes" id="UP000317717">
    <property type="component" value="Unassembled WGS sequence"/>
</dbReference>
<comment type="caution">
    <text evidence="2">The sequence shown here is derived from an EMBL/GenBank/DDBJ whole genome shotgun (WGS) entry which is preliminary data.</text>
</comment>
<accession>A0A4Y3JE22</accession>
<evidence type="ECO:0000256" key="1">
    <source>
        <dbReference type="SAM" id="MobiDB-lite"/>
    </source>
</evidence>
<evidence type="ECO:0000313" key="2">
    <source>
        <dbReference type="EMBL" id="GEA69158.1"/>
    </source>
</evidence>
<gene>
    <name evidence="2" type="ORF">PA3_33160</name>
</gene>
<dbReference type="RefSeq" id="WP_141316788.1">
    <property type="nucleotide sequence ID" value="NZ_BJLJ01000015.1"/>
</dbReference>
<name>A0A4Y3JE22_ACIPI</name>
<feature type="compositionally biased region" description="Basic and acidic residues" evidence="1">
    <location>
        <begin position="180"/>
        <end position="200"/>
    </location>
</feature>
<organism evidence="2 3">
    <name type="scientific">Acinetobacter pittii</name>
    <name type="common">Acinetobacter genomosp. 3</name>
    <dbReference type="NCBI Taxonomy" id="48296"/>
    <lineage>
        <taxon>Bacteria</taxon>
        <taxon>Pseudomonadati</taxon>
        <taxon>Pseudomonadota</taxon>
        <taxon>Gammaproteobacteria</taxon>
        <taxon>Moraxellales</taxon>
        <taxon>Moraxellaceae</taxon>
        <taxon>Acinetobacter</taxon>
        <taxon>Acinetobacter calcoaceticus/baumannii complex</taxon>
    </lineage>
</organism>
<evidence type="ECO:0000313" key="3">
    <source>
        <dbReference type="Proteomes" id="UP000317717"/>
    </source>
</evidence>
<sequence>MSNLLNATEAFAALQKGKTVLCRYAGDGVLKADSSFSSLDQMPATVFGLPYYEFCIKAELMELAGIEFTKPLTPHDVEAEQEIYIVMPTRILRTKFDEENSEILCSVKNGFAQADVENAILQLKAIGATFGQVIGDVEIKDGFNDKPKRQRNKRVKAELSEVKHAPFENINDASNVQKSTSDDVEKKPLTEAEQRNESIEDDYQKTLDTLLQRVSESKTPAEVNAVYRYTRAWTDKQMEPLLQATHKRLTELAEVKPIDSEPPSLLVQIQTASDLTTLDALEIDVSGRDPLIQPKLMGAVKKRRFELENAASNEPDYLLED</sequence>
<proteinExistence type="predicted"/>
<protein>
    <submittedName>
        <fullName evidence="2">Uncharacterized protein</fullName>
    </submittedName>
</protein>
<dbReference type="AlphaFoldDB" id="A0A4Y3JE22"/>
<feature type="region of interest" description="Disordered" evidence="1">
    <location>
        <begin position="166"/>
        <end position="200"/>
    </location>
</feature>